<dbReference type="EMBL" id="JAAOMP010000010">
    <property type="protein sequence ID" value="MBU2758644.1"/>
    <property type="molecule type" value="Genomic_DNA"/>
</dbReference>
<feature type="transmembrane region" description="Helical" evidence="1">
    <location>
        <begin position="59"/>
        <end position="76"/>
    </location>
</feature>
<keyword evidence="3" id="KW-1185">Reference proteome</keyword>
<proteinExistence type="predicted"/>
<evidence type="ECO:0000313" key="3">
    <source>
        <dbReference type="Proteomes" id="UP000755654"/>
    </source>
</evidence>
<reference evidence="2 3" key="1">
    <citation type="journal article" date="2021" name="ISME J.">
        <title>Genomic evolution of the class Acidithiobacillia: deep-branching Proteobacteria living in extreme acidic conditions.</title>
        <authorList>
            <person name="Moya-Beltran A."/>
            <person name="Beard S."/>
            <person name="Rojas-Villalobos C."/>
            <person name="Issotta F."/>
            <person name="Gallardo Y."/>
            <person name="Ulloa R."/>
            <person name="Giaveno A."/>
            <person name="Degli Esposti M."/>
            <person name="Johnson D.B."/>
            <person name="Quatrini R."/>
        </authorList>
    </citation>
    <scope>NUCLEOTIDE SEQUENCE [LARGE SCALE GENOMIC DNA]</scope>
    <source>
        <strain evidence="2 3">RW2</strain>
    </source>
</reference>
<sequence>MAYNEKAALEQYNGMVRLENLYLRRRYFRKIVPIVLTIAFSVIGYYACQPNFIGEKTTFIAVSVITVIILWGFYPFQTGWLHGSTLYYKIDGSTDAQGNHRCIRCGNRGIWRSGQYKSNDVHCYCSQCRFSLWKERK</sequence>
<evidence type="ECO:0000256" key="1">
    <source>
        <dbReference type="SAM" id="Phobius"/>
    </source>
</evidence>
<name>A0ABS5ZVB1_9PROT</name>
<gene>
    <name evidence="2" type="ORF">HAP95_00180</name>
</gene>
<dbReference type="RefSeq" id="WP_215882108.1">
    <property type="nucleotide sequence ID" value="NZ_JAAOMP010000010.1"/>
</dbReference>
<dbReference type="Proteomes" id="UP000755654">
    <property type="component" value="Unassembled WGS sequence"/>
</dbReference>
<protein>
    <submittedName>
        <fullName evidence="2">Uncharacterized protein</fullName>
    </submittedName>
</protein>
<accession>A0ABS5ZVB1</accession>
<evidence type="ECO:0000313" key="2">
    <source>
        <dbReference type="EMBL" id="MBU2758644.1"/>
    </source>
</evidence>
<organism evidence="2 3">
    <name type="scientific">Acidithiobacillus sulfurivorans</name>
    <dbReference type="NCBI Taxonomy" id="1958756"/>
    <lineage>
        <taxon>Bacteria</taxon>
        <taxon>Pseudomonadati</taxon>
        <taxon>Pseudomonadota</taxon>
        <taxon>Acidithiobacillia</taxon>
        <taxon>Acidithiobacillales</taxon>
        <taxon>Acidithiobacillaceae</taxon>
        <taxon>Acidithiobacillus</taxon>
    </lineage>
</organism>
<keyword evidence="1" id="KW-1133">Transmembrane helix</keyword>
<comment type="caution">
    <text evidence="2">The sequence shown here is derived from an EMBL/GenBank/DDBJ whole genome shotgun (WGS) entry which is preliminary data.</text>
</comment>
<keyword evidence="1" id="KW-0472">Membrane</keyword>
<feature type="transmembrane region" description="Helical" evidence="1">
    <location>
        <begin position="27"/>
        <end position="47"/>
    </location>
</feature>
<keyword evidence="1" id="KW-0812">Transmembrane</keyword>